<dbReference type="Proteomes" id="UP000199226">
    <property type="component" value="Unassembled WGS sequence"/>
</dbReference>
<evidence type="ECO:0000313" key="4">
    <source>
        <dbReference type="Proteomes" id="UP000199226"/>
    </source>
</evidence>
<sequence>MGITFKENCPDIRNTKVIDIIHELVQFGLEVDTFDPLAGKEEVLNHYGITLIDDIYEMNYQVIILAVAHKEFLSIDFGKMKNSETVLFDTRAILNREWVDARL</sequence>
<keyword evidence="4" id="KW-1185">Reference proteome</keyword>
<dbReference type="InterPro" id="IPR014027">
    <property type="entry name" value="UDP-Glc/GDP-Man_DH_C"/>
</dbReference>
<dbReference type="EMBL" id="FNHH01000048">
    <property type="protein sequence ID" value="SDN14092.1"/>
    <property type="molecule type" value="Genomic_DNA"/>
</dbReference>
<name>A0A1G9YY71_9SPHI</name>
<dbReference type="STRING" id="990371.SAMN05421813_1488"/>
<dbReference type="GO" id="GO:0000271">
    <property type="term" value="P:polysaccharide biosynthetic process"/>
    <property type="evidence" value="ECO:0007669"/>
    <property type="project" value="InterPro"/>
</dbReference>
<dbReference type="SMART" id="SM00984">
    <property type="entry name" value="UDPG_MGDP_dh_C"/>
    <property type="match status" value="1"/>
</dbReference>
<reference evidence="4" key="1">
    <citation type="submission" date="2016-10" db="EMBL/GenBank/DDBJ databases">
        <authorList>
            <person name="Varghese N."/>
            <person name="Submissions S."/>
        </authorList>
    </citation>
    <scope>NUCLEOTIDE SEQUENCE [LARGE SCALE GENOMIC DNA]</scope>
    <source>
        <strain evidence="4">DSM 24536</strain>
    </source>
</reference>
<dbReference type="PANTHER" id="PTHR43491">
    <property type="entry name" value="UDP-N-ACETYL-D-MANNOSAMINE DEHYDROGENASE"/>
    <property type="match status" value="1"/>
</dbReference>
<evidence type="ECO:0000313" key="3">
    <source>
        <dbReference type="EMBL" id="SDN14092.1"/>
    </source>
</evidence>
<dbReference type="Gene3D" id="3.40.50.720">
    <property type="entry name" value="NAD(P)-binding Rossmann-like Domain"/>
    <property type="match status" value="1"/>
</dbReference>
<dbReference type="Pfam" id="PF03720">
    <property type="entry name" value="UDPG_MGDP_dh_C"/>
    <property type="match status" value="1"/>
</dbReference>
<dbReference type="OrthoDB" id="9803238at2"/>
<dbReference type="GO" id="GO:0016628">
    <property type="term" value="F:oxidoreductase activity, acting on the CH-CH group of donors, NAD or NADP as acceptor"/>
    <property type="evidence" value="ECO:0007669"/>
    <property type="project" value="InterPro"/>
</dbReference>
<evidence type="ECO:0000259" key="2">
    <source>
        <dbReference type="SMART" id="SM00984"/>
    </source>
</evidence>
<dbReference type="AlphaFoldDB" id="A0A1G9YY71"/>
<dbReference type="SUPFAM" id="SSF52413">
    <property type="entry name" value="UDP-glucose/GDP-mannose dehydrogenase C-terminal domain"/>
    <property type="match status" value="1"/>
</dbReference>
<comment type="similarity">
    <text evidence="1">Belongs to the UDP-glucose/GDP-mannose dehydrogenase family.</text>
</comment>
<feature type="domain" description="UDP-glucose/GDP-mannose dehydrogenase C-terminal" evidence="2">
    <location>
        <begin position="1"/>
        <end position="96"/>
    </location>
</feature>
<proteinExistence type="inferred from homology"/>
<gene>
    <name evidence="3" type="ORF">SAMN05421813_1488</name>
</gene>
<dbReference type="GO" id="GO:0051287">
    <property type="term" value="F:NAD binding"/>
    <property type="evidence" value="ECO:0007669"/>
    <property type="project" value="InterPro"/>
</dbReference>
<protein>
    <submittedName>
        <fullName evidence="3">UDP-N-acetyl-D-galactosamine dehydrogenase</fullName>
    </submittedName>
</protein>
<dbReference type="InterPro" id="IPR036220">
    <property type="entry name" value="UDP-Glc/GDP-Man_DH_C_sf"/>
</dbReference>
<evidence type="ECO:0000256" key="1">
    <source>
        <dbReference type="ARBA" id="ARBA00006601"/>
    </source>
</evidence>
<dbReference type="InterPro" id="IPR028359">
    <property type="entry name" value="UDP_ManNAc/GlcNAc_DH"/>
</dbReference>
<accession>A0A1G9YY71</accession>
<organism evidence="3 4">
    <name type="scientific">Daejeonella rubra</name>
    <dbReference type="NCBI Taxonomy" id="990371"/>
    <lineage>
        <taxon>Bacteria</taxon>
        <taxon>Pseudomonadati</taxon>
        <taxon>Bacteroidota</taxon>
        <taxon>Sphingobacteriia</taxon>
        <taxon>Sphingobacteriales</taxon>
        <taxon>Sphingobacteriaceae</taxon>
        <taxon>Daejeonella</taxon>
    </lineage>
</organism>
<dbReference type="PANTHER" id="PTHR43491:SF2">
    <property type="entry name" value="UDP-N-ACETYL-D-MANNOSAMINE DEHYDROGENASE"/>
    <property type="match status" value="1"/>
</dbReference>
<dbReference type="GO" id="GO:0016616">
    <property type="term" value="F:oxidoreductase activity, acting on the CH-OH group of donors, NAD or NADP as acceptor"/>
    <property type="evidence" value="ECO:0007669"/>
    <property type="project" value="InterPro"/>
</dbReference>